<dbReference type="Proteomes" id="UP000828048">
    <property type="component" value="Chromosome 3"/>
</dbReference>
<proteinExistence type="predicted"/>
<sequence length="251" mass="29460">MFHWFHLLLHWIELWWDTWDLRLVILFSLFLQTFLFFSAPLRKRTANSWVTIPIWLAYNLADATAIFGVGLISKSCGNTLGPYTNRELVAFWAPFLLLHLGGPDTITAFVLEDNELWRRNLFQPVFQLATAAYVFILTLSSDNQLWLPTLLVFISALMKSTERTRSLYLANWRRFRDSMTREPDPEPNYHNIMDEYFSNQESDLPSRLEIFKALIPNQVLETTMRQCPIPVVQTVLRNWKLFISISKLLKG</sequence>
<dbReference type="EMBL" id="CM037153">
    <property type="protein sequence ID" value="KAH7858863.1"/>
    <property type="molecule type" value="Genomic_DNA"/>
</dbReference>
<evidence type="ECO:0000313" key="2">
    <source>
        <dbReference type="Proteomes" id="UP000828048"/>
    </source>
</evidence>
<gene>
    <name evidence="1" type="ORF">Vadar_028858</name>
</gene>
<evidence type="ECO:0000313" key="1">
    <source>
        <dbReference type="EMBL" id="KAH7858863.1"/>
    </source>
</evidence>
<reference evidence="1 2" key="1">
    <citation type="journal article" date="2021" name="Hortic Res">
        <title>High-quality reference genome and annotation aids understanding of berry development for evergreen blueberry (Vaccinium darrowii).</title>
        <authorList>
            <person name="Yu J."/>
            <person name="Hulse-Kemp A.M."/>
            <person name="Babiker E."/>
            <person name="Staton M."/>
        </authorList>
    </citation>
    <scope>NUCLEOTIDE SEQUENCE [LARGE SCALE GENOMIC DNA]</scope>
    <source>
        <strain evidence="2">cv. NJ 8807/NJ 8810</strain>
        <tissue evidence="1">Young leaf</tissue>
    </source>
</reference>
<organism evidence="1 2">
    <name type="scientific">Vaccinium darrowii</name>
    <dbReference type="NCBI Taxonomy" id="229202"/>
    <lineage>
        <taxon>Eukaryota</taxon>
        <taxon>Viridiplantae</taxon>
        <taxon>Streptophyta</taxon>
        <taxon>Embryophyta</taxon>
        <taxon>Tracheophyta</taxon>
        <taxon>Spermatophyta</taxon>
        <taxon>Magnoliopsida</taxon>
        <taxon>eudicotyledons</taxon>
        <taxon>Gunneridae</taxon>
        <taxon>Pentapetalae</taxon>
        <taxon>asterids</taxon>
        <taxon>Ericales</taxon>
        <taxon>Ericaceae</taxon>
        <taxon>Vaccinioideae</taxon>
        <taxon>Vaccinieae</taxon>
        <taxon>Vaccinium</taxon>
    </lineage>
</organism>
<name>A0ACB7YZW4_9ERIC</name>
<protein>
    <submittedName>
        <fullName evidence="1">Uncharacterized protein</fullName>
    </submittedName>
</protein>
<comment type="caution">
    <text evidence="1">The sequence shown here is derived from an EMBL/GenBank/DDBJ whole genome shotgun (WGS) entry which is preliminary data.</text>
</comment>
<keyword evidence="2" id="KW-1185">Reference proteome</keyword>
<accession>A0ACB7YZW4</accession>